<feature type="domain" description="MEDS" evidence="1">
    <location>
        <begin position="21"/>
        <end position="182"/>
    </location>
</feature>
<evidence type="ECO:0000313" key="3">
    <source>
        <dbReference type="Proteomes" id="UP001221328"/>
    </source>
</evidence>
<evidence type="ECO:0000259" key="1">
    <source>
        <dbReference type="Pfam" id="PF14417"/>
    </source>
</evidence>
<proteinExistence type="predicted"/>
<gene>
    <name evidence="2" type="ORF">PO587_38455</name>
</gene>
<dbReference type="RefSeq" id="WP_200705609.1">
    <property type="nucleotide sequence ID" value="NZ_JAQOSK010000021.1"/>
</dbReference>
<organism evidence="2 3">
    <name type="scientific">Streptomyces gilvifuscus</name>
    <dbReference type="NCBI Taxonomy" id="1550617"/>
    <lineage>
        <taxon>Bacteria</taxon>
        <taxon>Bacillati</taxon>
        <taxon>Actinomycetota</taxon>
        <taxon>Actinomycetes</taxon>
        <taxon>Kitasatosporales</taxon>
        <taxon>Streptomycetaceae</taxon>
        <taxon>Streptomyces</taxon>
    </lineage>
</organism>
<dbReference type="Proteomes" id="UP001221328">
    <property type="component" value="Unassembled WGS sequence"/>
</dbReference>
<reference evidence="2 3" key="1">
    <citation type="journal article" date="2015" name="Int. J. Syst. Evol. Microbiol.">
        <title>Streptomyces gilvifuscus sp. nov., an actinomycete that produces antibacterial compounds isolated from soil.</title>
        <authorList>
            <person name="Nguyen T.M."/>
            <person name="Kim J."/>
        </authorList>
    </citation>
    <scope>NUCLEOTIDE SEQUENCE [LARGE SCALE GENOMIC DNA]</scope>
    <source>
        <strain evidence="2 3">T113</strain>
    </source>
</reference>
<dbReference type="InterPro" id="IPR025847">
    <property type="entry name" value="MEDS_domain"/>
</dbReference>
<evidence type="ECO:0000313" key="2">
    <source>
        <dbReference type="EMBL" id="MDC2960325.1"/>
    </source>
</evidence>
<name>A0ABT5G6H0_9ACTN</name>
<accession>A0ABT5G6H0</accession>
<sequence length="295" mass="32922">MHDRQTGCAGLIPVQRLRPGDHAFVGYGVGESRWQVLTAYVWLGLARHEKVMVLADPDVPQQEVLTRLDTYGPQAAAARARGQLVLSSMREVIRPDLAFTMDRQTARLSEETARALREGYTGLRAFIDMRWVPDLGADVAGVVHRETHVEHLFAGRAYTEVCAYDRDWFAPEVVEAMHDAHPRRLHDYLGVLLSIPDDDAVRFAGDADLTTLDQFRTALTEGLAQSADRGHLLLDLTHLHFLGLHCAFDLLRQVQLATDHKRIEIRCSVLHAGILRKLGAASVPRLTLSEVRVGC</sequence>
<keyword evidence="3" id="KW-1185">Reference proteome</keyword>
<protein>
    <submittedName>
        <fullName evidence="2">MEDS domain-containing protein</fullName>
    </submittedName>
</protein>
<comment type="caution">
    <text evidence="2">The sequence shown here is derived from an EMBL/GenBank/DDBJ whole genome shotgun (WGS) entry which is preliminary data.</text>
</comment>
<dbReference type="EMBL" id="JAQOSK010000021">
    <property type="protein sequence ID" value="MDC2960325.1"/>
    <property type="molecule type" value="Genomic_DNA"/>
</dbReference>
<dbReference type="Pfam" id="PF14417">
    <property type="entry name" value="MEDS"/>
    <property type="match status" value="1"/>
</dbReference>